<dbReference type="SUPFAM" id="SSF51905">
    <property type="entry name" value="FAD/NAD(P)-binding domain"/>
    <property type="match status" value="1"/>
</dbReference>
<evidence type="ECO:0000256" key="3">
    <source>
        <dbReference type="ARBA" id="ARBA00022630"/>
    </source>
</evidence>
<dbReference type="SUPFAM" id="SSF55424">
    <property type="entry name" value="FAD/NAD-linked reductases, dimerisation (C-terminal) domain"/>
    <property type="match status" value="1"/>
</dbReference>
<comment type="similarity">
    <text evidence="2">Belongs to the class-I pyridine nucleotide-disulfide oxidoreductase family.</text>
</comment>
<dbReference type="InterPro" id="IPR023753">
    <property type="entry name" value="FAD/NAD-binding_dom"/>
</dbReference>
<dbReference type="Proteomes" id="UP001054846">
    <property type="component" value="Chromosome"/>
</dbReference>
<reference evidence="7 8" key="1">
    <citation type="journal article" date="2021" name="Genome Biol. Evol.">
        <title>Complete Genome Sequencing of a Novel Gloeobacter Species from a Waterfall Cave in Mexico.</title>
        <authorList>
            <person name="Saw J.H."/>
            <person name="Cardona T."/>
            <person name="Montejano G."/>
        </authorList>
    </citation>
    <scope>NUCLEOTIDE SEQUENCE [LARGE SCALE GENOMIC DNA]</scope>
    <source>
        <strain evidence="7">MG652769</strain>
    </source>
</reference>
<dbReference type="Gene3D" id="3.30.390.30">
    <property type="match status" value="1"/>
</dbReference>
<gene>
    <name evidence="7" type="ORF">ISF26_13235</name>
</gene>
<evidence type="ECO:0000256" key="1">
    <source>
        <dbReference type="ARBA" id="ARBA00001974"/>
    </source>
</evidence>
<evidence type="ECO:0000256" key="2">
    <source>
        <dbReference type="ARBA" id="ARBA00007532"/>
    </source>
</evidence>
<dbReference type="EMBL" id="CP063845">
    <property type="protein sequence ID" value="UFP92793.1"/>
    <property type="molecule type" value="Genomic_DNA"/>
</dbReference>
<protein>
    <submittedName>
        <fullName evidence="7">NAD(P)/FAD-dependent oxidoreductase</fullName>
    </submittedName>
</protein>
<dbReference type="Pfam" id="PF07992">
    <property type="entry name" value="Pyr_redox_2"/>
    <property type="match status" value="1"/>
</dbReference>
<feature type="domain" description="FAD/NAD(P)-binding" evidence="6">
    <location>
        <begin position="5"/>
        <end position="317"/>
    </location>
</feature>
<keyword evidence="4" id="KW-0274">FAD</keyword>
<dbReference type="RefSeq" id="WP_230839788.1">
    <property type="nucleotide sequence ID" value="NZ_CP063845.1"/>
</dbReference>
<dbReference type="PRINTS" id="PR00368">
    <property type="entry name" value="FADPNR"/>
</dbReference>
<evidence type="ECO:0000313" key="7">
    <source>
        <dbReference type="EMBL" id="UFP92793.1"/>
    </source>
</evidence>
<dbReference type="PIRSF" id="PIRSF000350">
    <property type="entry name" value="Mercury_reductase_MerA"/>
    <property type="match status" value="1"/>
</dbReference>
<proteinExistence type="inferred from homology"/>
<dbReference type="Pfam" id="PF02852">
    <property type="entry name" value="Pyr_redox_dim"/>
    <property type="match status" value="1"/>
</dbReference>
<dbReference type="Gene3D" id="3.50.50.60">
    <property type="entry name" value="FAD/NAD(P)-binding domain"/>
    <property type="match status" value="2"/>
</dbReference>
<dbReference type="InterPro" id="IPR016156">
    <property type="entry name" value="FAD/NAD-linked_Rdtase_dimer_sf"/>
</dbReference>
<dbReference type="InterPro" id="IPR004099">
    <property type="entry name" value="Pyr_nucl-diS_OxRdtase_dimer"/>
</dbReference>
<accession>A0ABY3PGX9</accession>
<name>A0ABY3PGX9_9CYAN</name>
<dbReference type="InterPro" id="IPR036188">
    <property type="entry name" value="FAD/NAD-bd_sf"/>
</dbReference>
<dbReference type="InterPro" id="IPR001100">
    <property type="entry name" value="Pyr_nuc-diS_OxRdtase"/>
</dbReference>
<evidence type="ECO:0000256" key="4">
    <source>
        <dbReference type="ARBA" id="ARBA00022827"/>
    </source>
</evidence>
<keyword evidence="8" id="KW-1185">Reference proteome</keyword>
<dbReference type="PANTHER" id="PTHR43014">
    <property type="entry name" value="MERCURIC REDUCTASE"/>
    <property type="match status" value="1"/>
</dbReference>
<organism evidence="7 8">
    <name type="scientific">Gloeobacter morelensis MG652769</name>
    <dbReference type="NCBI Taxonomy" id="2781736"/>
    <lineage>
        <taxon>Bacteria</taxon>
        <taxon>Bacillati</taxon>
        <taxon>Cyanobacteriota</taxon>
        <taxon>Cyanophyceae</taxon>
        <taxon>Gloeobacterales</taxon>
        <taxon>Gloeobacteraceae</taxon>
        <taxon>Gloeobacter</taxon>
        <taxon>Gloeobacter morelensis</taxon>
    </lineage>
</organism>
<dbReference type="PANTHER" id="PTHR43014:SF5">
    <property type="entry name" value="GLUTATHIONE REDUCTASE (NADPH)"/>
    <property type="match status" value="1"/>
</dbReference>
<evidence type="ECO:0000259" key="6">
    <source>
        <dbReference type="Pfam" id="PF07992"/>
    </source>
</evidence>
<sequence>MQKHYDLVVLGTGVAGSSVAKRCREAGWKVAIVDSRPFGGTCALRGCTPKKMLVQAGELLDRWRRLEGKGLRAEEARIDWPELMRFKRSLIEPLPAAREAEYAEAGIESYHGAARFVGTSALEVEGAHLQGKKVLIATGARPATLGIAGEEHLASSDDFLELGTLPRRIVFVGGGYISMEFAHLAARAGSQVHVLHQDERPLAPFDPNLVDLLIEATRELGALCLCHRVKAIEKTARGLLVHTDGDGGPYEADLVVHGASRSPNIEALNLDRAGVEAGKKGITVNAHLQSVSNPAVYAAGDVADAPGPQLTPVASLHAETVAENLLEGNTRSLEPAVFASAVFTAPALAGVGLLEEQAQAQGLHYRVLQADHRDRLPVRSLAAPYAAHKILVEEPGGRILGAHLLGPFATEIINVFALAIQAQVDIDQLRATHFAYPTGSSEIFAMLSKG</sequence>
<evidence type="ECO:0000259" key="5">
    <source>
        <dbReference type="Pfam" id="PF02852"/>
    </source>
</evidence>
<keyword evidence="3" id="KW-0285">Flavoprotein</keyword>
<dbReference type="PRINTS" id="PR00411">
    <property type="entry name" value="PNDRDTASEI"/>
</dbReference>
<comment type="cofactor">
    <cofactor evidence="1">
        <name>FAD</name>
        <dbReference type="ChEBI" id="CHEBI:57692"/>
    </cofactor>
</comment>
<feature type="domain" description="Pyridine nucleotide-disulphide oxidoreductase dimerisation" evidence="5">
    <location>
        <begin position="339"/>
        <end position="443"/>
    </location>
</feature>
<evidence type="ECO:0000313" key="8">
    <source>
        <dbReference type="Proteomes" id="UP001054846"/>
    </source>
</evidence>